<feature type="region of interest" description="Disordered" evidence="9">
    <location>
        <begin position="528"/>
        <end position="559"/>
    </location>
</feature>
<feature type="coiled-coil region" evidence="8">
    <location>
        <begin position="247"/>
        <end position="274"/>
    </location>
</feature>
<dbReference type="SUPFAM" id="SSF46565">
    <property type="entry name" value="Chaperone J-domain"/>
    <property type="match status" value="1"/>
</dbReference>
<keyword evidence="8" id="KW-0175">Coiled coil</keyword>
<dbReference type="Pfam" id="PF08781">
    <property type="entry name" value="DP"/>
    <property type="match status" value="1"/>
</dbReference>
<evidence type="ECO:0000256" key="3">
    <source>
        <dbReference type="ARBA" id="ARBA00023015"/>
    </source>
</evidence>
<dbReference type="InterPro" id="IPR038168">
    <property type="entry name" value="TF_DP_C_sf"/>
</dbReference>
<dbReference type="InterPro" id="IPR001623">
    <property type="entry name" value="DnaJ_domain"/>
</dbReference>
<accession>A0A4Y7M433</accession>
<dbReference type="Gene3D" id="1.10.287.110">
    <property type="entry name" value="DnaJ domain"/>
    <property type="match status" value="1"/>
</dbReference>
<comment type="similarity">
    <text evidence="2 7">Belongs to the E2F/DP family.</text>
</comment>
<protein>
    <submittedName>
        <fullName evidence="11">EOG090X0B66</fullName>
    </submittedName>
</protein>
<dbReference type="CDD" id="cd06257">
    <property type="entry name" value="DnaJ"/>
    <property type="match status" value="1"/>
</dbReference>
<dbReference type="PRINTS" id="PR00625">
    <property type="entry name" value="JDOMAIN"/>
</dbReference>
<sequence length="574" mass="64160">MAQSTPTGNITNIWIQDANGQPQMIKVVHATAGKGVPVSMASGAVRAVLRSNGTVLAATPQMLQSLGRVTRAPGPRGQVAAGQILAIPLSSGNVSTQSNKNAAVQLPVVPVVLSTPQRLNQQQQQGKNFISPILDHSGSRKRQDPDHDHGSESKRRKVDKGGKGLRHFSMKVCEKVQKKGTTTYNEVADELVAEFTDPSRCTSPADQYDQKNIRRRVYDALNVLMAMNIISKEKKEIKWLGLPTNSLQEFQALEAEKQRRLDRIKQKTQQLQELVLQQIAFKSLVQRNKQNERLHGGPASNSTIQLPFLVVNTSKKTVIDCSISSDKMEYLFTFDDTFEIHDDIEVLKRMGMALGLNEATCTEENLAKAKSYVPKALEHYVDQLASGQAEPQWPEDVNPVVKETADHFGNQGVRAVTPTASVSTGFSDSEDDDVDDDEDNSDALEIEESFNRAKEGLQKVQKLQKQAKKRDYYKILGIKKNANKREIIKAYRKQAQQWHPDNFQNDETSRKQAEKKFIDIAAAKEVLTDPEKRQKYDNGEDPLDPESQQGQGFNPFQQGGFHNFHGGQFKFHFN</sequence>
<evidence type="ECO:0000256" key="7">
    <source>
        <dbReference type="RuleBase" id="RU003796"/>
    </source>
</evidence>
<dbReference type="SUPFAM" id="SSF46785">
    <property type="entry name" value="Winged helix' DNA-binding domain"/>
    <property type="match status" value="1"/>
</dbReference>
<feature type="compositionally biased region" description="Acidic residues" evidence="9">
    <location>
        <begin position="428"/>
        <end position="439"/>
    </location>
</feature>
<evidence type="ECO:0000256" key="5">
    <source>
        <dbReference type="ARBA" id="ARBA00023163"/>
    </source>
</evidence>
<dbReference type="GO" id="GO:0000977">
    <property type="term" value="F:RNA polymerase II transcription regulatory region sequence-specific DNA binding"/>
    <property type="evidence" value="ECO:0007669"/>
    <property type="project" value="TreeGrafter"/>
</dbReference>
<feature type="compositionally biased region" description="Basic and acidic residues" evidence="9">
    <location>
        <begin position="528"/>
        <end position="538"/>
    </location>
</feature>
<evidence type="ECO:0000256" key="6">
    <source>
        <dbReference type="ARBA" id="ARBA00023242"/>
    </source>
</evidence>
<evidence type="ECO:0000256" key="4">
    <source>
        <dbReference type="ARBA" id="ARBA00023125"/>
    </source>
</evidence>
<dbReference type="PANTHER" id="PTHR12548">
    <property type="entry name" value="TRANSCRIPTION FACTOR DP"/>
    <property type="match status" value="1"/>
</dbReference>
<feature type="region of interest" description="Disordered" evidence="9">
    <location>
        <begin position="118"/>
        <end position="164"/>
    </location>
</feature>
<dbReference type="GO" id="GO:0005667">
    <property type="term" value="C:transcription regulator complex"/>
    <property type="evidence" value="ECO:0007669"/>
    <property type="project" value="InterPro"/>
</dbReference>
<feature type="region of interest" description="Disordered" evidence="9">
    <location>
        <begin position="419"/>
        <end position="439"/>
    </location>
</feature>
<dbReference type="GO" id="GO:0051726">
    <property type="term" value="P:regulation of cell cycle"/>
    <property type="evidence" value="ECO:0007669"/>
    <property type="project" value="InterPro"/>
</dbReference>
<dbReference type="EMBL" id="LR005695">
    <property type="protein sequence ID" value="SVE75314.1"/>
    <property type="molecule type" value="mRNA"/>
</dbReference>
<dbReference type="GO" id="GO:0005634">
    <property type="term" value="C:nucleus"/>
    <property type="evidence" value="ECO:0007669"/>
    <property type="project" value="UniProtKB-SubCell"/>
</dbReference>
<dbReference type="InterPro" id="IPR036869">
    <property type="entry name" value="J_dom_sf"/>
</dbReference>
<evidence type="ECO:0000256" key="8">
    <source>
        <dbReference type="SAM" id="Coils"/>
    </source>
</evidence>
<evidence type="ECO:0000313" key="11">
    <source>
        <dbReference type="EMBL" id="SVE75314.1"/>
    </source>
</evidence>
<dbReference type="PROSITE" id="PS50076">
    <property type="entry name" value="DNAJ_2"/>
    <property type="match status" value="1"/>
</dbReference>
<feature type="compositionally biased region" description="Basic residues" evidence="9">
    <location>
        <begin position="154"/>
        <end position="164"/>
    </location>
</feature>
<dbReference type="SMART" id="SM01372">
    <property type="entry name" value="E2F_TDP"/>
    <property type="match status" value="1"/>
</dbReference>
<dbReference type="FunFam" id="1.10.10.10:FF:000047">
    <property type="entry name" value="Transcription factor"/>
    <property type="match status" value="1"/>
</dbReference>
<reference evidence="11" key="1">
    <citation type="submission" date="2018-08" db="EMBL/GenBank/DDBJ databases">
        <authorList>
            <person name="Cornetti L."/>
        </authorList>
    </citation>
    <scope>NUCLEOTIDE SEQUENCE</scope>
    <source>
        <strain evidence="11">ZA-DOLI</strain>
    </source>
</reference>
<dbReference type="Gene3D" id="1.20.140.80">
    <property type="entry name" value="Transcription factor DP"/>
    <property type="match status" value="1"/>
</dbReference>
<feature type="compositionally biased region" description="Low complexity" evidence="9">
    <location>
        <begin position="548"/>
        <end position="559"/>
    </location>
</feature>
<keyword evidence="6 7" id="KW-0539">Nucleus</keyword>
<evidence type="ECO:0000256" key="2">
    <source>
        <dbReference type="ARBA" id="ARBA00010940"/>
    </source>
</evidence>
<dbReference type="FunFam" id="1.20.140.80:FF:000001">
    <property type="entry name" value="Transcription factor"/>
    <property type="match status" value="1"/>
</dbReference>
<evidence type="ECO:0000256" key="9">
    <source>
        <dbReference type="SAM" id="MobiDB-lite"/>
    </source>
</evidence>
<dbReference type="InterPro" id="IPR015648">
    <property type="entry name" value="Transcrpt_fac_DP"/>
</dbReference>
<dbReference type="CDD" id="cd14458">
    <property type="entry name" value="DP_DD"/>
    <property type="match status" value="1"/>
</dbReference>
<keyword evidence="4 7" id="KW-0238">DNA-binding</keyword>
<dbReference type="Pfam" id="PF02319">
    <property type="entry name" value="WHD_E2F_TDP"/>
    <property type="match status" value="1"/>
</dbReference>
<dbReference type="InterPro" id="IPR014889">
    <property type="entry name" value="Transc_factor_DP_C"/>
</dbReference>
<keyword evidence="3 7" id="KW-0805">Transcription regulation</keyword>
<dbReference type="AlphaFoldDB" id="A0A4Y7M433"/>
<organism evidence="11">
    <name type="scientific">Daphnia dolichocephala</name>
    <dbReference type="NCBI Taxonomy" id="2282166"/>
    <lineage>
        <taxon>Eukaryota</taxon>
        <taxon>Metazoa</taxon>
        <taxon>Ecdysozoa</taxon>
        <taxon>Arthropoda</taxon>
        <taxon>Crustacea</taxon>
        <taxon>Branchiopoda</taxon>
        <taxon>Diplostraca</taxon>
        <taxon>Cladocera</taxon>
        <taxon>Anomopoda</taxon>
        <taxon>Daphniidae</taxon>
        <taxon>Daphnia</taxon>
    </lineage>
</organism>
<dbReference type="Pfam" id="PF00226">
    <property type="entry name" value="DnaJ"/>
    <property type="match status" value="1"/>
</dbReference>
<evidence type="ECO:0000256" key="1">
    <source>
        <dbReference type="ARBA" id="ARBA00004123"/>
    </source>
</evidence>
<name>A0A4Y7M433_9CRUS</name>
<dbReference type="PANTHER" id="PTHR12548:SF9">
    <property type="entry name" value="TRANSCRIPTION FACTOR DP"/>
    <property type="match status" value="1"/>
</dbReference>
<dbReference type="InterPro" id="IPR037241">
    <property type="entry name" value="E2F-DP_heterodim"/>
</dbReference>
<gene>
    <name evidence="11" type="primary">EOG090X0B66</name>
</gene>
<dbReference type="SUPFAM" id="SSF144074">
    <property type="entry name" value="E2F-DP heterodimerization region"/>
    <property type="match status" value="1"/>
</dbReference>
<dbReference type="SMART" id="SM00271">
    <property type="entry name" value="DnaJ"/>
    <property type="match status" value="1"/>
</dbReference>
<feature type="compositionally biased region" description="Basic and acidic residues" evidence="9">
    <location>
        <begin position="137"/>
        <end position="153"/>
    </location>
</feature>
<dbReference type="InterPro" id="IPR003316">
    <property type="entry name" value="E2F_WHTH_DNA-bd_dom"/>
</dbReference>
<dbReference type="Gene3D" id="1.10.10.10">
    <property type="entry name" value="Winged helix-like DNA-binding domain superfamily/Winged helix DNA-binding domain"/>
    <property type="match status" value="1"/>
</dbReference>
<feature type="domain" description="J" evidence="10">
    <location>
        <begin position="471"/>
        <end position="540"/>
    </location>
</feature>
<comment type="subcellular location">
    <subcellularLocation>
        <location evidence="1 7">Nucleus</location>
    </subcellularLocation>
</comment>
<keyword evidence="5 7" id="KW-0804">Transcription</keyword>
<dbReference type="InterPro" id="IPR036388">
    <property type="entry name" value="WH-like_DNA-bd_sf"/>
</dbReference>
<evidence type="ECO:0000259" key="10">
    <source>
        <dbReference type="PROSITE" id="PS50076"/>
    </source>
</evidence>
<dbReference type="SMART" id="SM01138">
    <property type="entry name" value="DP"/>
    <property type="match status" value="1"/>
</dbReference>
<dbReference type="GO" id="GO:0000981">
    <property type="term" value="F:DNA-binding transcription factor activity, RNA polymerase II-specific"/>
    <property type="evidence" value="ECO:0007669"/>
    <property type="project" value="TreeGrafter"/>
</dbReference>
<proteinExistence type="evidence at transcript level"/>
<dbReference type="InterPro" id="IPR036390">
    <property type="entry name" value="WH_DNA-bd_sf"/>
</dbReference>